<protein>
    <submittedName>
        <fullName evidence="2">DNA-binding LytR/AlgR family response regulator</fullName>
    </submittedName>
</protein>
<name>A0A7W5B3T9_9BACL</name>
<evidence type="ECO:0000259" key="1">
    <source>
        <dbReference type="PROSITE" id="PS50930"/>
    </source>
</evidence>
<dbReference type="SMART" id="SM00850">
    <property type="entry name" value="LytTR"/>
    <property type="match status" value="1"/>
</dbReference>
<feature type="domain" description="HTH LytTR-type" evidence="1">
    <location>
        <begin position="45"/>
        <end position="148"/>
    </location>
</feature>
<keyword evidence="3" id="KW-1185">Reference proteome</keyword>
<dbReference type="EMBL" id="JACHXK010000017">
    <property type="protein sequence ID" value="MBB3113196.1"/>
    <property type="molecule type" value="Genomic_DNA"/>
</dbReference>
<evidence type="ECO:0000313" key="3">
    <source>
        <dbReference type="Proteomes" id="UP000570361"/>
    </source>
</evidence>
<dbReference type="RefSeq" id="WP_183603295.1">
    <property type="nucleotide sequence ID" value="NZ_JACHXK010000017.1"/>
</dbReference>
<keyword evidence="2" id="KW-0238">DNA-binding</keyword>
<dbReference type="GO" id="GO:0000156">
    <property type="term" value="F:phosphorelay response regulator activity"/>
    <property type="evidence" value="ECO:0007669"/>
    <property type="project" value="InterPro"/>
</dbReference>
<dbReference type="Pfam" id="PF04397">
    <property type="entry name" value="LytTR"/>
    <property type="match status" value="1"/>
</dbReference>
<evidence type="ECO:0000313" key="2">
    <source>
        <dbReference type="EMBL" id="MBB3113196.1"/>
    </source>
</evidence>
<sequence length="148" mass="16803">MKIIFEADSGMALQVAKVTTHPAEKELWGQLTHAIHSAERKIVVIDARNDRKVEVPLSTIAVIQSEDRMCSVRLITGEMYLLGKRLKVVEEDLGSAAFMKINNQTIINMSYITAFSSTDQARVEVVLHDQSSYFVSRHYMKTFKERLS</sequence>
<dbReference type="InterPro" id="IPR007492">
    <property type="entry name" value="LytTR_DNA-bd_dom"/>
</dbReference>
<dbReference type="PROSITE" id="PS50930">
    <property type="entry name" value="HTH_LYTTR"/>
    <property type="match status" value="1"/>
</dbReference>
<dbReference type="PANTHER" id="PTHR37299">
    <property type="entry name" value="TRANSCRIPTIONAL REGULATOR-RELATED"/>
    <property type="match status" value="1"/>
</dbReference>
<dbReference type="AlphaFoldDB" id="A0A7W5B3T9"/>
<accession>A0A7W5B3T9</accession>
<comment type="caution">
    <text evidence="2">The sequence shown here is derived from an EMBL/GenBank/DDBJ whole genome shotgun (WGS) entry which is preliminary data.</text>
</comment>
<dbReference type="Proteomes" id="UP000570361">
    <property type="component" value="Unassembled WGS sequence"/>
</dbReference>
<proteinExistence type="predicted"/>
<dbReference type="Gene3D" id="2.40.50.1020">
    <property type="entry name" value="LytTr DNA-binding domain"/>
    <property type="match status" value="1"/>
</dbReference>
<dbReference type="PANTHER" id="PTHR37299:SF1">
    <property type="entry name" value="STAGE 0 SPORULATION PROTEIN A HOMOLOG"/>
    <property type="match status" value="1"/>
</dbReference>
<dbReference type="InterPro" id="IPR046947">
    <property type="entry name" value="LytR-like"/>
</dbReference>
<gene>
    <name evidence="2" type="ORF">FHS18_005299</name>
</gene>
<organism evidence="2 3">
    <name type="scientific">Paenibacillus phyllosphaerae</name>
    <dbReference type="NCBI Taxonomy" id="274593"/>
    <lineage>
        <taxon>Bacteria</taxon>
        <taxon>Bacillati</taxon>
        <taxon>Bacillota</taxon>
        <taxon>Bacilli</taxon>
        <taxon>Bacillales</taxon>
        <taxon>Paenibacillaceae</taxon>
        <taxon>Paenibacillus</taxon>
    </lineage>
</organism>
<dbReference type="GO" id="GO:0003677">
    <property type="term" value="F:DNA binding"/>
    <property type="evidence" value="ECO:0007669"/>
    <property type="project" value="UniProtKB-KW"/>
</dbReference>
<reference evidence="2 3" key="1">
    <citation type="submission" date="2020-08" db="EMBL/GenBank/DDBJ databases">
        <title>Genomic Encyclopedia of Type Strains, Phase III (KMG-III): the genomes of soil and plant-associated and newly described type strains.</title>
        <authorList>
            <person name="Whitman W."/>
        </authorList>
    </citation>
    <scope>NUCLEOTIDE SEQUENCE [LARGE SCALE GENOMIC DNA]</scope>
    <source>
        <strain evidence="2 3">CECT 5862</strain>
    </source>
</reference>